<feature type="transmembrane region" description="Helical" evidence="6">
    <location>
        <begin position="76"/>
        <end position="99"/>
    </location>
</feature>
<dbReference type="Gene3D" id="1.20.144.10">
    <property type="entry name" value="Phosphatidic acid phosphatase type 2/haloperoxidase"/>
    <property type="match status" value="1"/>
</dbReference>
<keyword evidence="9" id="KW-1185">Reference proteome</keyword>
<proteinExistence type="inferred from homology"/>
<dbReference type="GO" id="GO:0016020">
    <property type="term" value="C:membrane"/>
    <property type="evidence" value="ECO:0007669"/>
    <property type="project" value="UniProtKB-SubCell"/>
</dbReference>
<feature type="transmembrane region" description="Helical" evidence="6">
    <location>
        <begin position="35"/>
        <end position="55"/>
    </location>
</feature>
<dbReference type="GO" id="GO:0006644">
    <property type="term" value="P:phospholipid metabolic process"/>
    <property type="evidence" value="ECO:0007669"/>
    <property type="project" value="InterPro"/>
</dbReference>
<dbReference type="OrthoDB" id="10030083at2759"/>
<name>A0A0F7TBA7_PENBI</name>
<comment type="subcellular location">
    <subcellularLocation>
        <location evidence="1">Membrane</location>
        <topology evidence="1">Multi-pass membrane protein</topology>
    </subcellularLocation>
</comment>
<dbReference type="InterPro" id="IPR043216">
    <property type="entry name" value="PAP-like"/>
</dbReference>
<evidence type="ECO:0000256" key="6">
    <source>
        <dbReference type="SAM" id="Phobius"/>
    </source>
</evidence>
<dbReference type="SUPFAM" id="SSF48317">
    <property type="entry name" value="Acid phosphatase/Vanadium-dependent haloperoxidase"/>
    <property type="match status" value="1"/>
</dbReference>
<dbReference type="PANTHER" id="PTHR10165:SF35">
    <property type="entry name" value="RE23632P"/>
    <property type="match status" value="1"/>
</dbReference>
<dbReference type="STRING" id="104259.A0A0F7TBA7"/>
<evidence type="ECO:0000256" key="2">
    <source>
        <dbReference type="ARBA" id="ARBA00008816"/>
    </source>
</evidence>
<gene>
    <name evidence="8" type="ORF">PMG11_00044</name>
</gene>
<evidence type="ECO:0000313" key="8">
    <source>
        <dbReference type="EMBL" id="CEJ53695.1"/>
    </source>
</evidence>
<reference evidence="9" key="1">
    <citation type="journal article" date="2015" name="Genome Announc.">
        <title>Draft genome sequence of the fungus Penicillium brasilianum MG11.</title>
        <authorList>
            <person name="Horn F."/>
            <person name="Linde J."/>
            <person name="Mattern D.J."/>
            <person name="Walther G."/>
            <person name="Guthke R."/>
            <person name="Brakhage A.A."/>
            <person name="Valiante V."/>
        </authorList>
    </citation>
    <scope>NUCLEOTIDE SEQUENCE [LARGE SCALE GENOMIC DNA]</scope>
    <source>
        <strain evidence="9">MG11</strain>
    </source>
</reference>
<keyword evidence="4 6" id="KW-1133">Transmembrane helix</keyword>
<feature type="transmembrane region" description="Helical" evidence="6">
    <location>
        <begin position="207"/>
        <end position="228"/>
    </location>
</feature>
<organism evidence="8 9">
    <name type="scientific">Penicillium brasilianum</name>
    <dbReference type="NCBI Taxonomy" id="104259"/>
    <lineage>
        <taxon>Eukaryota</taxon>
        <taxon>Fungi</taxon>
        <taxon>Dikarya</taxon>
        <taxon>Ascomycota</taxon>
        <taxon>Pezizomycotina</taxon>
        <taxon>Eurotiomycetes</taxon>
        <taxon>Eurotiomycetidae</taxon>
        <taxon>Eurotiales</taxon>
        <taxon>Aspergillaceae</taxon>
        <taxon>Penicillium</taxon>
    </lineage>
</organism>
<comment type="similarity">
    <text evidence="2">Belongs to the PA-phosphatase related phosphoesterase family.</text>
</comment>
<dbReference type="AlphaFoldDB" id="A0A0F7TBA7"/>
<sequence length="317" mass="35381">MPLNNPGSPSQPILHRAGLVGAAARFYQRSYAADYIALGFLAMGWLLIQVFVNPFHRMFSLDNKSIQYPFAVQERVPVVMSVIYAGVIPFLVILAWSAMLQPGVHKTQVTMLGLVIALMLTSFLTDVIKNAVGRPRPDLISRCKPSRGTADNVLVAWTVCTESNQHILQEGWRSFPSGHSSFSFSGLGYLSLFFSGQMHIFRPRTDLARCLLAFFPLLCAALIAISRLDDYRHDVWDVTVGSSLGMLVGWFSYRRYYPPLRSVRCDVPYDKADIAGPEGFNRLDDEEQAVSRPLVTRQGCGHEESYQMQHAEISSAA</sequence>
<dbReference type="EMBL" id="CDHK01000001">
    <property type="protein sequence ID" value="CEJ53695.1"/>
    <property type="molecule type" value="Genomic_DNA"/>
</dbReference>
<keyword evidence="3 6" id="KW-0812">Transmembrane</keyword>
<dbReference type="SMART" id="SM00014">
    <property type="entry name" value="acidPPc"/>
    <property type="match status" value="1"/>
</dbReference>
<dbReference type="FunFam" id="1.20.144.10:FF:000017">
    <property type="entry name" value="Diacylglycerol pyrophosphate phosphatase 1"/>
    <property type="match status" value="1"/>
</dbReference>
<dbReference type="GO" id="GO:0046839">
    <property type="term" value="P:phospholipid dephosphorylation"/>
    <property type="evidence" value="ECO:0007669"/>
    <property type="project" value="TreeGrafter"/>
</dbReference>
<feature type="domain" description="Phosphatidic acid phosphatase type 2/haloperoxidase" evidence="7">
    <location>
        <begin position="112"/>
        <end position="253"/>
    </location>
</feature>
<dbReference type="GO" id="GO:0008195">
    <property type="term" value="F:phosphatidate phosphatase activity"/>
    <property type="evidence" value="ECO:0007669"/>
    <property type="project" value="TreeGrafter"/>
</dbReference>
<evidence type="ECO:0000256" key="3">
    <source>
        <dbReference type="ARBA" id="ARBA00022692"/>
    </source>
</evidence>
<dbReference type="CDD" id="cd03390">
    <property type="entry name" value="PAP2_containing_1_like"/>
    <property type="match status" value="1"/>
</dbReference>
<evidence type="ECO:0000256" key="4">
    <source>
        <dbReference type="ARBA" id="ARBA00022989"/>
    </source>
</evidence>
<evidence type="ECO:0000313" key="9">
    <source>
        <dbReference type="Proteomes" id="UP000042958"/>
    </source>
</evidence>
<feature type="transmembrane region" description="Helical" evidence="6">
    <location>
        <begin position="111"/>
        <end position="132"/>
    </location>
</feature>
<protein>
    <submittedName>
        <fullName evidence="8">Putative PAP2 domain protein</fullName>
    </submittedName>
</protein>
<dbReference type="Proteomes" id="UP000042958">
    <property type="component" value="Unassembled WGS sequence"/>
</dbReference>
<dbReference type="PANTHER" id="PTHR10165">
    <property type="entry name" value="LIPID PHOSPHATE PHOSPHATASE"/>
    <property type="match status" value="1"/>
</dbReference>
<dbReference type="InterPro" id="IPR036938">
    <property type="entry name" value="PAP2/HPO_sf"/>
</dbReference>
<keyword evidence="5 6" id="KW-0472">Membrane</keyword>
<evidence type="ECO:0000256" key="1">
    <source>
        <dbReference type="ARBA" id="ARBA00004141"/>
    </source>
</evidence>
<dbReference type="Pfam" id="PF01569">
    <property type="entry name" value="PAP2"/>
    <property type="match status" value="1"/>
</dbReference>
<dbReference type="InterPro" id="IPR000326">
    <property type="entry name" value="PAP2/HPO"/>
</dbReference>
<accession>A0A0F7TBA7</accession>
<evidence type="ECO:0000259" key="7">
    <source>
        <dbReference type="SMART" id="SM00014"/>
    </source>
</evidence>
<feature type="transmembrane region" description="Helical" evidence="6">
    <location>
        <begin position="234"/>
        <end position="253"/>
    </location>
</feature>
<evidence type="ECO:0000256" key="5">
    <source>
        <dbReference type="ARBA" id="ARBA00023136"/>
    </source>
</evidence>